<dbReference type="GO" id="GO:0004090">
    <property type="term" value="F:carbonyl reductase (NADPH) activity"/>
    <property type="evidence" value="ECO:0007669"/>
    <property type="project" value="UniProtKB-EC"/>
</dbReference>
<dbReference type="EMBL" id="QBLH01003904">
    <property type="protein sequence ID" value="TGZ32277.1"/>
    <property type="molecule type" value="Genomic_DNA"/>
</dbReference>
<gene>
    <name evidence="5" type="ORF">DBV15_11089</name>
</gene>
<protein>
    <recommendedName>
        <fullName evidence="4">carbonyl reductase (NADPH)</fullName>
        <ecNumber evidence="4">1.1.1.184</ecNumber>
    </recommendedName>
</protein>
<dbReference type="PANTHER" id="PTHR43963:SF4">
    <property type="entry name" value="CARBONYL REDUCTASE (NADPH)"/>
    <property type="match status" value="1"/>
</dbReference>
<reference evidence="5 6" key="1">
    <citation type="journal article" date="2019" name="Philos. Trans. R. Soc. Lond., B, Biol. Sci.">
        <title>Ant behaviour and brain gene expression of defending hosts depend on the ecological success of the intruding social parasite.</title>
        <authorList>
            <person name="Kaur R."/>
            <person name="Stoldt M."/>
            <person name="Jongepier E."/>
            <person name="Feldmeyer B."/>
            <person name="Menzel F."/>
            <person name="Bornberg-Bauer E."/>
            <person name="Foitzik S."/>
        </authorList>
    </citation>
    <scope>NUCLEOTIDE SEQUENCE [LARGE SCALE GENOMIC DNA]</scope>
    <source>
        <tissue evidence="5">Whole body</tissue>
    </source>
</reference>
<evidence type="ECO:0000313" key="6">
    <source>
        <dbReference type="Proteomes" id="UP000310200"/>
    </source>
</evidence>
<dbReference type="PRINTS" id="PR00081">
    <property type="entry name" value="GDHRDH"/>
</dbReference>
<dbReference type="STRING" id="300112.A0A4S2JD03"/>
<proteinExistence type="inferred from homology"/>
<dbReference type="EC" id="1.1.1.184" evidence="4"/>
<dbReference type="Proteomes" id="UP000310200">
    <property type="component" value="Unassembled WGS sequence"/>
</dbReference>
<evidence type="ECO:0000256" key="4">
    <source>
        <dbReference type="ARBA" id="ARBA00026118"/>
    </source>
</evidence>
<keyword evidence="3" id="KW-0560">Oxidoreductase</keyword>
<organism evidence="5 6">
    <name type="scientific">Temnothorax longispinosus</name>
    <dbReference type="NCBI Taxonomy" id="300112"/>
    <lineage>
        <taxon>Eukaryota</taxon>
        <taxon>Metazoa</taxon>
        <taxon>Ecdysozoa</taxon>
        <taxon>Arthropoda</taxon>
        <taxon>Hexapoda</taxon>
        <taxon>Insecta</taxon>
        <taxon>Pterygota</taxon>
        <taxon>Neoptera</taxon>
        <taxon>Endopterygota</taxon>
        <taxon>Hymenoptera</taxon>
        <taxon>Apocrita</taxon>
        <taxon>Aculeata</taxon>
        <taxon>Formicoidea</taxon>
        <taxon>Formicidae</taxon>
        <taxon>Myrmicinae</taxon>
        <taxon>Temnothorax</taxon>
    </lineage>
</organism>
<dbReference type="InterPro" id="IPR002347">
    <property type="entry name" value="SDR_fam"/>
</dbReference>
<dbReference type="PROSITE" id="PS00061">
    <property type="entry name" value="ADH_SHORT"/>
    <property type="match status" value="1"/>
</dbReference>
<dbReference type="PANTHER" id="PTHR43963">
    <property type="entry name" value="CARBONYL REDUCTASE 1-RELATED"/>
    <property type="match status" value="1"/>
</dbReference>
<sequence length="575" mass="63242">MSVRVAVVTGGNKGIGFATVKALCQQYDGNVYLTARDTTRGLNAVSDLKKQGLNPKFHQLDINDDDSVNTFRDYLRNTYGGLDVLVNNAAIAFKTNATESFGVQAEETIRVNYFSLRRVCTALYPLLRPHARVVHVSSSAGRLCNITGEALKQKIADPNLTEAELDKIMRDFVTAAKSGTHLQAGWSNSAYSVSKIGVSALAGIHQSMFNADPREDIAVNAVHPGYVDTDMTSHKGPLTPDEGAVAPVYCALLPENTEIKGKYIWYDKTLAEWKEREKNETYVQETIKKQKKQVTGGNKGIGFAAVKALCQQYDGNVYLTARDTTRGLNAVNELEKQGLNPKFHQLDVNDDDSVNTFRDYLRNTYGGLDVLVNNAAIFKADATEPFGVQAEETIRVNYFSLRRVCTALYPLLRPHARVVHVSSSAGRLCYITSEALKQKLTDPNLTETELDKLMRDFVDAAKSGTHLQAGWPKEAYAGLAAYITSKIGVSALAGIHQSMFNADPREDIAVNAVHPGYVDTDMTSHTGRLTPDEGAVAPVYCALLPENTEIKGKYIWHDKTLSEWKYIIDGQTGLC</sequence>
<dbReference type="InterPro" id="IPR020904">
    <property type="entry name" value="Sc_DH/Rdtase_CS"/>
</dbReference>
<dbReference type="Gene3D" id="3.40.50.720">
    <property type="entry name" value="NAD(P)-binding Rossmann-like Domain"/>
    <property type="match status" value="2"/>
</dbReference>
<keyword evidence="6" id="KW-1185">Reference proteome</keyword>
<evidence type="ECO:0000256" key="2">
    <source>
        <dbReference type="ARBA" id="ARBA00022857"/>
    </source>
</evidence>
<dbReference type="SUPFAM" id="SSF51735">
    <property type="entry name" value="NAD(P)-binding Rossmann-fold domains"/>
    <property type="match status" value="2"/>
</dbReference>
<evidence type="ECO:0000313" key="5">
    <source>
        <dbReference type="EMBL" id="TGZ32277.1"/>
    </source>
</evidence>
<comment type="caution">
    <text evidence="5">The sequence shown here is derived from an EMBL/GenBank/DDBJ whole genome shotgun (WGS) entry which is preliminary data.</text>
</comment>
<evidence type="ECO:0000256" key="1">
    <source>
        <dbReference type="ARBA" id="ARBA00006484"/>
    </source>
</evidence>
<dbReference type="CDD" id="cd05324">
    <property type="entry name" value="carb_red_PTCR-like_SDR_c"/>
    <property type="match status" value="2"/>
</dbReference>
<dbReference type="InterPro" id="IPR036291">
    <property type="entry name" value="NAD(P)-bd_dom_sf"/>
</dbReference>
<name>A0A4S2JD03_9HYME</name>
<dbReference type="InterPro" id="IPR045313">
    <property type="entry name" value="CBR1-like"/>
</dbReference>
<dbReference type="AlphaFoldDB" id="A0A4S2JD03"/>
<evidence type="ECO:0000256" key="3">
    <source>
        <dbReference type="ARBA" id="ARBA00023002"/>
    </source>
</evidence>
<comment type="similarity">
    <text evidence="1">Belongs to the short-chain dehydrogenases/reductases (SDR) family.</text>
</comment>
<accession>A0A4S2JD03</accession>
<dbReference type="Pfam" id="PF00106">
    <property type="entry name" value="adh_short"/>
    <property type="match status" value="2"/>
</dbReference>
<keyword evidence="2" id="KW-0521">NADP</keyword>